<evidence type="ECO:0000256" key="1">
    <source>
        <dbReference type="SAM" id="Phobius"/>
    </source>
</evidence>
<dbReference type="EMBL" id="PFFQ01000011">
    <property type="protein sequence ID" value="PIW18760.1"/>
    <property type="molecule type" value="Genomic_DNA"/>
</dbReference>
<dbReference type="AlphaFoldDB" id="A0A2M7G9N0"/>
<gene>
    <name evidence="2" type="ORF">COW36_03420</name>
</gene>
<keyword evidence="1" id="KW-0472">Membrane</keyword>
<keyword evidence="1" id="KW-0812">Transmembrane</keyword>
<proteinExistence type="predicted"/>
<evidence type="ECO:0000313" key="3">
    <source>
        <dbReference type="Proteomes" id="UP000231019"/>
    </source>
</evidence>
<feature type="transmembrane region" description="Helical" evidence="1">
    <location>
        <begin position="77"/>
        <end position="102"/>
    </location>
</feature>
<feature type="transmembrane region" description="Helical" evidence="1">
    <location>
        <begin position="47"/>
        <end position="65"/>
    </location>
</feature>
<organism evidence="2 3">
    <name type="scientific">bacterium (Candidatus Blackallbacteria) CG17_big_fil_post_rev_8_21_14_2_50_48_46</name>
    <dbReference type="NCBI Taxonomy" id="2014261"/>
    <lineage>
        <taxon>Bacteria</taxon>
        <taxon>Candidatus Blackallbacteria</taxon>
    </lineage>
</organism>
<accession>A0A2M7G9N0</accession>
<reference evidence="2 3" key="1">
    <citation type="submission" date="2017-09" db="EMBL/GenBank/DDBJ databases">
        <title>Depth-based differentiation of microbial function through sediment-hosted aquifers and enrichment of novel symbionts in the deep terrestrial subsurface.</title>
        <authorList>
            <person name="Probst A.J."/>
            <person name="Ladd B."/>
            <person name="Jarett J.K."/>
            <person name="Geller-Mcgrath D.E."/>
            <person name="Sieber C.M."/>
            <person name="Emerson J.B."/>
            <person name="Anantharaman K."/>
            <person name="Thomas B.C."/>
            <person name="Malmstrom R."/>
            <person name="Stieglmeier M."/>
            <person name="Klingl A."/>
            <person name="Woyke T."/>
            <person name="Ryan C.M."/>
            <person name="Banfield J.F."/>
        </authorList>
    </citation>
    <scope>NUCLEOTIDE SEQUENCE [LARGE SCALE GENOMIC DNA]</scope>
    <source>
        <strain evidence="2">CG17_big_fil_post_rev_8_21_14_2_50_48_46</strain>
    </source>
</reference>
<evidence type="ECO:0000313" key="2">
    <source>
        <dbReference type="EMBL" id="PIW18760.1"/>
    </source>
</evidence>
<name>A0A2M7G9N0_9BACT</name>
<dbReference type="Proteomes" id="UP000231019">
    <property type="component" value="Unassembled WGS sequence"/>
</dbReference>
<comment type="caution">
    <text evidence="2">The sequence shown here is derived from an EMBL/GenBank/DDBJ whole genome shotgun (WGS) entry which is preliminary data.</text>
</comment>
<sequence>MFKGKYRKNNPQGRISMWIVLMRIVLAFQCGILAPTTIFVPFPSHSFFPKLVTLLVIVAMVRYWWHPLTEDEHPRGTSITILRVILGPIPITLTVFSIAAAFESWVVSLAK</sequence>
<keyword evidence="1" id="KW-1133">Transmembrane helix</keyword>
<feature type="transmembrane region" description="Helical" evidence="1">
    <location>
        <begin position="20"/>
        <end position="41"/>
    </location>
</feature>
<protein>
    <submittedName>
        <fullName evidence="2">Uncharacterized protein</fullName>
    </submittedName>
</protein>